<feature type="chain" id="PRO_5029811308" evidence="1">
    <location>
        <begin position="23"/>
        <end position="439"/>
    </location>
</feature>
<dbReference type="Proteomes" id="UP000466586">
    <property type="component" value="Unassembled WGS sequence"/>
</dbReference>
<protein>
    <submittedName>
        <fullName evidence="2">Uncharacterized protein</fullName>
    </submittedName>
</protein>
<dbReference type="AlphaFoldDB" id="A0A7K1Y7I2"/>
<dbReference type="EMBL" id="WVHT01000002">
    <property type="protein sequence ID" value="MXV50400.1"/>
    <property type="molecule type" value="Genomic_DNA"/>
</dbReference>
<name>A0A7K1Y7I2_9SPHI</name>
<evidence type="ECO:0000313" key="3">
    <source>
        <dbReference type="Proteomes" id="UP000466586"/>
    </source>
</evidence>
<proteinExistence type="predicted"/>
<sequence length="439" mass="46692">MKNILLGVVLLPFCGTCSQVLAQDASFNTVTTTKLSGDPVSLRITGQNSPAWDASARMISYEFEAAGKAQIRSYRGGGWDTYLQFLTSQNTNQGGEPSVRLHIDHAGYIGIGTTSPTSLLELKAPSDYDGTTALRITNNASDYGRANLVLTGRLQNGNDGWAFGTYGRNSIVFAKNTASSGQNIGSIGSEKYSIQLEGNSDALGFLSSQLGSAPAMVLHQNGNIGIGTINPAGKLDVNFSNGEPKGLAIFSSPNNPVNSPVGGIRFSWYANNLAEIQMVRGIGASDGLGLAFLTSASNSNAADERMRISSGGNVSIGTTDAKGYKLAVAGNMIAESVKVKLQGAWPDEVFSEGNKPSPLAEVERFIVENKHLPEIPSAGEVSKTGIDLGDMNARLLKKIEELTLYVIEQDKQRGQDRVLIGKLTERVNSLENKKGKQPR</sequence>
<evidence type="ECO:0000313" key="2">
    <source>
        <dbReference type="EMBL" id="MXV50400.1"/>
    </source>
</evidence>
<accession>A0A7K1Y7I2</accession>
<feature type="signal peptide" evidence="1">
    <location>
        <begin position="1"/>
        <end position="22"/>
    </location>
</feature>
<gene>
    <name evidence="2" type="ORF">GS399_05395</name>
</gene>
<comment type="caution">
    <text evidence="2">The sequence shown here is derived from an EMBL/GenBank/DDBJ whole genome shotgun (WGS) entry which is preliminary data.</text>
</comment>
<organism evidence="2 3">
    <name type="scientific">Hufsiella arboris</name>
    <dbReference type="NCBI Taxonomy" id="2695275"/>
    <lineage>
        <taxon>Bacteria</taxon>
        <taxon>Pseudomonadati</taxon>
        <taxon>Bacteroidota</taxon>
        <taxon>Sphingobacteriia</taxon>
        <taxon>Sphingobacteriales</taxon>
        <taxon>Sphingobacteriaceae</taxon>
        <taxon>Hufsiella</taxon>
    </lineage>
</organism>
<evidence type="ECO:0000256" key="1">
    <source>
        <dbReference type="SAM" id="SignalP"/>
    </source>
</evidence>
<keyword evidence="3" id="KW-1185">Reference proteome</keyword>
<reference evidence="2 3" key="1">
    <citation type="submission" date="2019-11" db="EMBL/GenBank/DDBJ databases">
        <title>Pedobacter sp. HMF7647 Genome sequencing and assembly.</title>
        <authorList>
            <person name="Kang H."/>
            <person name="Kim H."/>
            <person name="Joh K."/>
        </authorList>
    </citation>
    <scope>NUCLEOTIDE SEQUENCE [LARGE SCALE GENOMIC DNA]</scope>
    <source>
        <strain evidence="2 3">HMF7647</strain>
    </source>
</reference>
<dbReference type="RefSeq" id="WP_160843576.1">
    <property type="nucleotide sequence ID" value="NZ_WVHT01000002.1"/>
</dbReference>
<keyword evidence="1" id="KW-0732">Signal</keyword>